<dbReference type="Proteomes" id="UP000050277">
    <property type="component" value="Unassembled WGS sequence"/>
</dbReference>
<dbReference type="SMART" id="SM00347">
    <property type="entry name" value="HTH_MARR"/>
    <property type="match status" value="1"/>
</dbReference>
<evidence type="ECO:0000313" key="11">
    <source>
        <dbReference type="EMBL" id="KPL90742.1"/>
    </source>
</evidence>
<comment type="caution">
    <text evidence="11">The sequence shown here is derived from an EMBL/GenBank/DDBJ whole genome shotgun (WGS) entry which is preliminary data.</text>
</comment>
<dbReference type="InterPro" id="IPR055166">
    <property type="entry name" value="Transc_reg_Sar_Rot_HTH"/>
</dbReference>
<evidence type="ECO:0000256" key="9">
    <source>
        <dbReference type="ARBA" id="ARBA00047207"/>
    </source>
</evidence>
<evidence type="ECO:0000256" key="1">
    <source>
        <dbReference type="ARBA" id="ARBA00004496"/>
    </source>
</evidence>
<dbReference type="OrthoDB" id="157758at2"/>
<dbReference type="Pfam" id="PF22381">
    <property type="entry name" value="Staph_reg_Sar_Rot"/>
    <property type="match status" value="1"/>
</dbReference>
<keyword evidence="3" id="KW-0843">Virulence</keyword>
<dbReference type="SUPFAM" id="SSF46785">
    <property type="entry name" value="Winged helix' DNA-binding domain"/>
    <property type="match status" value="1"/>
</dbReference>
<dbReference type="InterPro" id="IPR000835">
    <property type="entry name" value="HTH_MarR-typ"/>
</dbReference>
<accession>A0A0P6Y097</accession>
<dbReference type="STRING" id="70996.SE18_05075"/>
<dbReference type="GO" id="GO:0003700">
    <property type="term" value="F:DNA-binding transcription factor activity"/>
    <property type="evidence" value="ECO:0007669"/>
    <property type="project" value="InterPro"/>
</dbReference>
<evidence type="ECO:0000259" key="10">
    <source>
        <dbReference type="PROSITE" id="PS50995"/>
    </source>
</evidence>
<dbReference type="PROSITE" id="PS01117">
    <property type="entry name" value="HTH_MARR_1"/>
    <property type="match status" value="1"/>
</dbReference>
<comment type="subcellular location">
    <subcellularLocation>
        <location evidence="1">Cytoplasm</location>
    </subcellularLocation>
</comment>
<dbReference type="InterPro" id="IPR036388">
    <property type="entry name" value="WH-like_DNA-bd_sf"/>
</dbReference>
<dbReference type="PANTHER" id="PTHR42756">
    <property type="entry name" value="TRANSCRIPTIONAL REGULATOR, MARR"/>
    <property type="match status" value="1"/>
</dbReference>
<evidence type="ECO:0000313" key="12">
    <source>
        <dbReference type="Proteomes" id="UP000050277"/>
    </source>
</evidence>
<comment type="similarity">
    <text evidence="7">Belongs to the SarZ family.</text>
</comment>
<keyword evidence="4" id="KW-0238">DNA-binding</keyword>
<evidence type="ECO:0000256" key="6">
    <source>
        <dbReference type="ARBA" id="ARBA00040307"/>
    </source>
</evidence>
<evidence type="ECO:0000256" key="2">
    <source>
        <dbReference type="ARBA" id="ARBA00023015"/>
    </source>
</evidence>
<dbReference type="EMBL" id="LGKP01000010">
    <property type="protein sequence ID" value="KPL90742.1"/>
    <property type="molecule type" value="Genomic_DNA"/>
</dbReference>
<evidence type="ECO:0000256" key="3">
    <source>
        <dbReference type="ARBA" id="ARBA00023026"/>
    </source>
</evidence>
<dbReference type="GO" id="GO:0005737">
    <property type="term" value="C:cytoplasm"/>
    <property type="evidence" value="ECO:0007669"/>
    <property type="project" value="UniProtKB-SubCell"/>
</dbReference>
<keyword evidence="12" id="KW-1185">Reference proteome</keyword>
<keyword evidence="2" id="KW-0805">Transcription regulation</keyword>
<dbReference type="PROSITE" id="PS50995">
    <property type="entry name" value="HTH_MARR_2"/>
    <property type="match status" value="1"/>
</dbReference>
<proteinExistence type="inferred from homology"/>
<evidence type="ECO:0000256" key="5">
    <source>
        <dbReference type="ARBA" id="ARBA00023163"/>
    </source>
</evidence>
<evidence type="ECO:0000256" key="8">
    <source>
        <dbReference type="ARBA" id="ARBA00047188"/>
    </source>
</evidence>
<dbReference type="Gene3D" id="1.10.10.10">
    <property type="entry name" value="Winged helix-like DNA-binding domain superfamily/Winged helix DNA-binding domain"/>
    <property type="match status" value="1"/>
</dbReference>
<evidence type="ECO:0000256" key="4">
    <source>
        <dbReference type="ARBA" id="ARBA00023125"/>
    </source>
</evidence>
<keyword evidence="5" id="KW-0804">Transcription</keyword>
<dbReference type="AlphaFoldDB" id="A0A0P6Y097"/>
<gene>
    <name evidence="11" type="ORF">SE18_05075</name>
</gene>
<dbReference type="PRINTS" id="PR00598">
    <property type="entry name" value="HTHMARR"/>
</dbReference>
<name>A0A0P6Y097_9CHLR</name>
<dbReference type="InterPro" id="IPR036390">
    <property type="entry name" value="WH_DNA-bd_sf"/>
</dbReference>
<reference evidence="11 12" key="1">
    <citation type="submission" date="2015-07" db="EMBL/GenBank/DDBJ databases">
        <title>Whole genome sequence of Herpetosiphon geysericola DSM 7119.</title>
        <authorList>
            <person name="Hemp J."/>
            <person name="Ward L.M."/>
            <person name="Pace L.A."/>
            <person name="Fischer W.W."/>
        </authorList>
    </citation>
    <scope>NUCLEOTIDE SEQUENCE [LARGE SCALE GENOMIC DNA]</scope>
    <source>
        <strain evidence="11 12">DSM 7119</strain>
    </source>
</reference>
<sequence>MEDEHRSSLLSSISDMIRQLTWLSHRQSSQTMERLGLTLSQAILLIALDAHQGRATMSDLGRITQHAPATLTGIVDRLINNDLVARERDEQDRRVVFVELTDAGRKKIESINAERYRDMSQLMEQFDNQELALLADIVQRFVQELARLDAANYHGSR</sequence>
<dbReference type="PANTHER" id="PTHR42756:SF1">
    <property type="entry name" value="TRANSCRIPTIONAL REPRESSOR OF EMRAB OPERON"/>
    <property type="match status" value="1"/>
</dbReference>
<dbReference type="RefSeq" id="WP_054533339.1">
    <property type="nucleotide sequence ID" value="NZ_LGKP01000010.1"/>
</dbReference>
<evidence type="ECO:0000256" key="7">
    <source>
        <dbReference type="ARBA" id="ARBA00046337"/>
    </source>
</evidence>
<dbReference type="GO" id="GO:0003677">
    <property type="term" value="F:DNA binding"/>
    <property type="evidence" value="ECO:0007669"/>
    <property type="project" value="UniProtKB-KW"/>
</dbReference>
<organism evidence="11 12">
    <name type="scientific">Herpetosiphon geysericola</name>
    <dbReference type="NCBI Taxonomy" id="70996"/>
    <lineage>
        <taxon>Bacteria</taxon>
        <taxon>Bacillati</taxon>
        <taxon>Chloroflexota</taxon>
        <taxon>Chloroflexia</taxon>
        <taxon>Herpetosiphonales</taxon>
        <taxon>Herpetosiphonaceae</taxon>
        <taxon>Herpetosiphon</taxon>
    </lineage>
</organism>
<dbReference type="InterPro" id="IPR023187">
    <property type="entry name" value="Tscrpt_reg_MarR-type_CS"/>
</dbReference>
<protein>
    <recommendedName>
        <fullName evidence="6">HTH-type transcriptional regulator MgrA</fullName>
    </recommendedName>
    <alternativeName>
        <fullName evidence="8">HTH-type transcriptional regulator SarZ</fullName>
    </alternativeName>
    <alternativeName>
        <fullName evidence="9">Staphylococcal accessory regulator Z</fullName>
    </alternativeName>
</protein>
<feature type="domain" description="HTH marR-type" evidence="10">
    <location>
        <begin position="6"/>
        <end position="143"/>
    </location>
</feature>